<keyword evidence="6 14" id="KW-0436">Ligase</keyword>
<dbReference type="PROSITE" id="PS00867">
    <property type="entry name" value="CPSASE_2"/>
    <property type="match status" value="1"/>
</dbReference>
<protein>
    <recommendedName>
        <fullName evidence="5 14">Biotin carboxylase</fullName>
        <ecNumber evidence="4 14">6.3.4.14</ecNumber>
    </recommendedName>
    <alternativeName>
        <fullName evidence="11 14">Acetyl-coenzyme A carboxylase biotin carboxylase subunit A</fullName>
    </alternativeName>
</protein>
<dbReference type="PANTHER" id="PTHR48095">
    <property type="entry name" value="PYRUVATE CARBOXYLASE SUBUNIT A"/>
    <property type="match status" value="1"/>
</dbReference>
<dbReference type="Pfam" id="PF00289">
    <property type="entry name" value="Biotin_carb_N"/>
    <property type="match status" value="1"/>
</dbReference>
<evidence type="ECO:0000313" key="18">
    <source>
        <dbReference type="Proteomes" id="UP000753724"/>
    </source>
</evidence>
<keyword evidence="9 13" id="KW-0067">ATP-binding</keyword>
<dbReference type="InterPro" id="IPR011764">
    <property type="entry name" value="Biotin_carboxylation_dom"/>
</dbReference>
<comment type="function">
    <text evidence="1 14">This protein is a component of the acetyl coenzyme A carboxylase complex; first, biotin carboxylase catalyzes the carboxylation of the carrier protein and then the transcarboxylase transfers the carboxyl group to form malonyl-CoA.</text>
</comment>
<dbReference type="Proteomes" id="UP000753724">
    <property type="component" value="Unassembled WGS sequence"/>
</dbReference>
<evidence type="ECO:0000256" key="4">
    <source>
        <dbReference type="ARBA" id="ARBA00013263"/>
    </source>
</evidence>
<dbReference type="InterPro" id="IPR005481">
    <property type="entry name" value="BC-like_N"/>
</dbReference>
<dbReference type="RefSeq" id="WP_161720719.1">
    <property type="nucleotide sequence ID" value="NZ_JAAAPO010000008.1"/>
</dbReference>
<comment type="pathway">
    <text evidence="2 14">Lipid metabolism; malonyl-CoA biosynthesis; malonyl-CoA from acetyl-CoA: step 1/1.</text>
</comment>
<evidence type="ECO:0000256" key="14">
    <source>
        <dbReference type="RuleBase" id="RU365063"/>
    </source>
</evidence>
<keyword evidence="14" id="KW-0276">Fatty acid metabolism</keyword>
<evidence type="ECO:0000259" key="15">
    <source>
        <dbReference type="PROSITE" id="PS50975"/>
    </source>
</evidence>
<evidence type="ECO:0000256" key="6">
    <source>
        <dbReference type="ARBA" id="ARBA00022598"/>
    </source>
</evidence>
<evidence type="ECO:0000256" key="11">
    <source>
        <dbReference type="ARBA" id="ARBA00033786"/>
    </source>
</evidence>
<gene>
    <name evidence="17" type="primary">accC</name>
    <name evidence="17" type="ORF">GTZ99_16050</name>
</gene>
<dbReference type="SUPFAM" id="SSF52440">
    <property type="entry name" value="PreATP-grasp domain"/>
    <property type="match status" value="1"/>
</dbReference>
<dbReference type="PROSITE" id="PS00866">
    <property type="entry name" value="CPSASE_1"/>
    <property type="match status" value="1"/>
</dbReference>
<evidence type="ECO:0000256" key="5">
    <source>
        <dbReference type="ARBA" id="ARBA00017242"/>
    </source>
</evidence>
<dbReference type="Pfam" id="PF02785">
    <property type="entry name" value="Biotin_carb_C"/>
    <property type="match status" value="1"/>
</dbReference>
<dbReference type="EC" id="6.3.4.14" evidence="4 14"/>
<comment type="subunit">
    <text evidence="3 14">Acetyl-CoA carboxylase is a heterohexamer of biotin carboxyl carrier protein, biotin carboxylase and the two subunits of carboxyl transferase in a 2:2 complex.</text>
</comment>
<evidence type="ECO:0000256" key="2">
    <source>
        <dbReference type="ARBA" id="ARBA00004956"/>
    </source>
</evidence>
<evidence type="ECO:0000313" key="17">
    <source>
        <dbReference type="EMBL" id="NBC38065.1"/>
    </source>
</evidence>
<keyword evidence="14" id="KW-0444">Lipid biosynthesis</keyword>
<evidence type="ECO:0000256" key="3">
    <source>
        <dbReference type="ARBA" id="ARBA00011750"/>
    </source>
</evidence>
<dbReference type="Pfam" id="PF02786">
    <property type="entry name" value="CPSase_L_D2"/>
    <property type="match status" value="1"/>
</dbReference>
<keyword evidence="18" id="KW-1185">Reference proteome</keyword>
<keyword evidence="8 13" id="KW-0547">Nucleotide-binding</keyword>
<dbReference type="GO" id="GO:0004075">
    <property type="term" value="F:biotin carboxylase activity"/>
    <property type="evidence" value="ECO:0007669"/>
    <property type="project" value="UniProtKB-EC"/>
</dbReference>
<accession>A0ABW9XHP3</accession>
<evidence type="ECO:0000256" key="1">
    <source>
        <dbReference type="ARBA" id="ARBA00003761"/>
    </source>
</evidence>
<dbReference type="SMART" id="SM00878">
    <property type="entry name" value="Biotin_carb_C"/>
    <property type="match status" value="1"/>
</dbReference>
<reference evidence="18" key="1">
    <citation type="submission" date="2020-01" db="EMBL/GenBank/DDBJ databases">
        <title>Sphingomonas sp. strain CSW-10.</title>
        <authorList>
            <person name="Chen W.-M."/>
        </authorList>
    </citation>
    <scope>NUCLEOTIDE SEQUENCE [LARGE SCALE GENOMIC DNA]</scope>
    <source>
        <strain evidence="18">FSY-8</strain>
    </source>
</reference>
<sequence>MAINRILIANRGEIALRIHRAAREMGIETVAVHSTADADAMHVRLADHAVCIGPPAAKDSYLNVAAIISAAEITGADAIHPGYGFLSENARFAEIVEAHGITWIGPKPEHIRTMGDKVEAKKTAGALGLPLVPGSDGAVSDFDEARAIAEKIGYPVIIKAASGGGGRGMKVCNAPEELETLMQQAGSEAKAAFGDATVYIEKYLGNPRHIEFQIFGDGKGNAIHLGERDCSLQRRHQKVLEEAPSPVITAQERARMGGIVSKAMADMGYRGAGTIEFLWENGEFYFIEMNTRLQVEHPVTEAITGMDLVREQIRVADGQPLSVRQEDIEFRGHAIECRINAEDPFTFAPSPGLVESFHAPGGLHVRVDSGLYAGYKIPPYYDSMVAKLIVYGRTRQGCIMRLKRALEEMAIGGVKTSIPLHQALLKDEEFQSGDYTIKWLEEWLAKR</sequence>
<keyword evidence="14" id="KW-0275">Fatty acid biosynthesis</keyword>
<dbReference type="InterPro" id="IPR005482">
    <property type="entry name" value="Biotin_COase_C"/>
</dbReference>
<dbReference type="InterPro" id="IPR005479">
    <property type="entry name" value="CPAse_ATP-bd"/>
</dbReference>
<dbReference type="InterPro" id="IPR004549">
    <property type="entry name" value="Acetyl_CoA_COase_biotin_COase"/>
</dbReference>
<dbReference type="InterPro" id="IPR016185">
    <property type="entry name" value="PreATP-grasp_dom_sf"/>
</dbReference>
<dbReference type="NCBIfam" id="NF006367">
    <property type="entry name" value="PRK08591.1"/>
    <property type="match status" value="1"/>
</dbReference>
<keyword evidence="14" id="KW-0092">Biotin</keyword>
<keyword evidence="10" id="KW-0460">Magnesium</keyword>
<feature type="domain" description="ATP-grasp" evidence="15">
    <location>
        <begin position="121"/>
        <end position="317"/>
    </location>
</feature>
<evidence type="ECO:0000256" key="8">
    <source>
        <dbReference type="ARBA" id="ARBA00022741"/>
    </source>
</evidence>
<dbReference type="InterPro" id="IPR011761">
    <property type="entry name" value="ATP-grasp"/>
</dbReference>
<dbReference type="NCBIfam" id="TIGR00514">
    <property type="entry name" value="accC"/>
    <property type="match status" value="1"/>
</dbReference>
<dbReference type="SUPFAM" id="SSF56059">
    <property type="entry name" value="Glutathione synthetase ATP-binding domain-like"/>
    <property type="match status" value="1"/>
</dbReference>
<feature type="domain" description="Biotin carboxylation" evidence="16">
    <location>
        <begin position="2"/>
        <end position="445"/>
    </location>
</feature>
<evidence type="ECO:0000256" key="10">
    <source>
        <dbReference type="ARBA" id="ARBA00022842"/>
    </source>
</evidence>
<comment type="caution">
    <text evidence="17">The sequence shown here is derived from an EMBL/GenBank/DDBJ whole genome shotgun (WGS) entry which is preliminary data.</text>
</comment>
<evidence type="ECO:0000256" key="9">
    <source>
        <dbReference type="ARBA" id="ARBA00022840"/>
    </source>
</evidence>
<keyword evidence="7" id="KW-0479">Metal-binding</keyword>
<dbReference type="EMBL" id="JAAAPO010000008">
    <property type="protein sequence ID" value="NBC38065.1"/>
    <property type="molecule type" value="Genomic_DNA"/>
</dbReference>
<dbReference type="PROSITE" id="PS50975">
    <property type="entry name" value="ATP_GRASP"/>
    <property type="match status" value="1"/>
</dbReference>
<evidence type="ECO:0000259" key="16">
    <source>
        <dbReference type="PROSITE" id="PS50979"/>
    </source>
</evidence>
<name>A0ABW9XHP3_9SPHN</name>
<dbReference type="PANTHER" id="PTHR48095:SF2">
    <property type="entry name" value="BIOTIN CARBOXYLASE, CHLOROPLASTIC"/>
    <property type="match status" value="1"/>
</dbReference>
<evidence type="ECO:0000256" key="12">
    <source>
        <dbReference type="ARBA" id="ARBA00048600"/>
    </source>
</evidence>
<dbReference type="InterPro" id="IPR011054">
    <property type="entry name" value="Rudment_hybrid_motif"/>
</dbReference>
<dbReference type="InterPro" id="IPR051602">
    <property type="entry name" value="ACC_Biotin_Carboxylase"/>
</dbReference>
<evidence type="ECO:0000256" key="7">
    <source>
        <dbReference type="ARBA" id="ARBA00022723"/>
    </source>
</evidence>
<proteinExistence type="predicted"/>
<dbReference type="Gene3D" id="3.30.470.20">
    <property type="entry name" value="ATP-grasp fold, B domain"/>
    <property type="match status" value="1"/>
</dbReference>
<organism evidence="17 18">
    <name type="scientific">Novosphingobium ovatum</name>
    <dbReference type="NCBI Taxonomy" id="1908523"/>
    <lineage>
        <taxon>Bacteria</taxon>
        <taxon>Pseudomonadati</taxon>
        <taxon>Pseudomonadota</taxon>
        <taxon>Alphaproteobacteria</taxon>
        <taxon>Sphingomonadales</taxon>
        <taxon>Sphingomonadaceae</taxon>
        <taxon>Novosphingobium</taxon>
    </lineage>
</organism>
<comment type="catalytic activity">
    <reaction evidence="12 14">
        <text>N(6)-biotinyl-L-lysyl-[protein] + hydrogencarbonate + ATP = N(6)-carboxybiotinyl-L-lysyl-[protein] + ADP + phosphate + H(+)</text>
        <dbReference type="Rhea" id="RHEA:13501"/>
        <dbReference type="Rhea" id="RHEA-COMP:10505"/>
        <dbReference type="Rhea" id="RHEA-COMP:10506"/>
        <dbReference type="ChEBI" id="CHEBI:15378"/>
        <dbReference type="ChEBI" id="CHEBI:17544"/>
        <dbReference type="ChEBI" id="CHEBI:30616"/>
        <dbReference type="ChEBI" id="CHEBI:43474"/>
        <dbReference type="ChEBI" id="CHEBI:83144"/>
        <dbReference type="ChEBI" id="CHEBI:83145"/>
        <dbReference type="ChEBI" id="CHEBI:456216"/>
        <dbReference type="EC" id="6.3.4.14"/>
    </reaction>
</comment>
<keyword evidence="14" id="KW-0443">Lipid metabolism</keyword>
<dbReference type="SUPFAM" id="SSF51246">
    <property type="entry name" value="Rudiment single hybrid motif"/>
    <property type="match status" value="1"/>
</dbReference>
<evidence type="ECO:0000256" key="13">
    <source>
        <dbReference type="PROSITE-ProRule" id="PRU00409"/>
    </source>
</evidence>
<dbReference type="PROSITE" id="PS50979">
    <property type="entry name" value="BC"/>
    <property type="match status" value="1"/>
</dbReference>